<evidence type="ECO:0000313" key="1">
    <source>
        <dbReference type="EMBL" id="KGQ05576.1"/>
    </source>
</evidence>
<comment type="caution">
    <text evidence="1">The sequence shown here is derived from an EMBL/GenBank/DDBJ whole genome shotgun (WGS) entry which is preliminary data.</text>
</comment>
<organism evidence="1 2">
    <name type="scientific">Beauveria bassiana D1-5</name>
    <dbReference type="NCBI Taxonomy" id="1245745"/>
    <lineage>
        <taxon>Eukaryota</taxon>
        <taxon>Fungi</taxon>
        <taxon>Dikarya</taxon>
        <taxon>Ascomycota</taxon>
        <taxon>Pezizomycotina</taxon>
        <taxon>Sordariomycetes</taxon>
        <taxon>Hypocreomycetidae</taxon>
        <taxon>Hypocreales</taxon>
        <taxon>Cordycipitaceae</taxon>
        <taxon>Beauveria</taxon>
    </lineage>
</organism>
<evidence type="ECO:0000313" key="2">
    <source>
        <dbReference type="Proteomes" id="UP000030106"/>
    </source>
</evidence>
<accession>A0A0A2VCE8</accession>
<reference evidence="1 2" key="1">
    <citation type="submission" date="2012-10" db="EMBL/GenBank/DDBJ databases">
        <title>Genome sequencing and analysis of entomopathogenic fungi Beauveria bassiana D1-5.</title>
        <authorList>
            <person name="Li Q."/>
            <person name="Wang L."/>
            <person name="Zhang Z."/>
            <person name="Wang Q."/>
            <person name="Ren J."/>
            <person name="Wang M."/>
            <person name="Xu W."/>
            <person name="Wang J."/>
            <person name="Lu Y."/>
            <person name="Du Q."/>
            <person name="Sun Z."/>
        </authorList>
    </citation>
    <scope>NUCLEOTIDE SEQUENCE [LARGE SCALE GENOMIC DNA]</scope>
    <source>
        <strain evidence="1 2">D1-5</strain>
    </source>
</reference>
<dbReference type="OrthoDB" id="5221663at2759"/>
<dbReference type="eggNOG" id="ENOG502RP9B">
    <property type="taxonomic scope" value="Eukaryota"/>
</dbReference>
<dbReference type="Proteomes" id="UP000030106">
    <property type="component" value="Unassembled WGS sequence"/>
</dbReference>
<dbReference type="STRING" id="1245745.A0A0A2VCE8"/>
<gene>
    <name evidence="1" type="ORF">BBAD15_g9174</name>
</gene>
<dbReference type="HOGENOM" id="CLU_035068_0_0_1"/>
<sequence>MGFDSVGSLLADIANLLVDGLRILGLADKRHWGPDEYELQRAMERVLNDAKTDFQELSPMLKSQYHYEHDRTCKLLPSLAYLTTIPPCRQTNPTNSKYLVASLEELRALSAKFYMHIQNLRDWSRCGGPVDAVWVRDTKSLQRQLHRAQCRAAQRVFNTAKETPQRCLGAFILHRKQRAWVAARRAGGVSDYDCQRRQTDEVGECLAVGGFERFGDLDIAFICDFCDGHLLWDDVQRVPTTRTGVDALPETAVSVSSLPTTAAAPALPTSTPLQDTYGAALGEWQATAVTMSSQQPKQVVYPPIAIASHMAPVPGDWLARTMCPLCEDAVEPQDIDDEDEMWQPENRYDDLAALQEHLEWEHAPSALPLTLPVSLPSTDKCNVM</sequence>
<protein>
    <submittedName>
        <fullName evidence="1">Uncharacterized protein</fullName>
    </submittedName>
</protein>
<dbReference type="EMBL" id="ANFO01000936">
    <property type="protein sequence ID" value="KGQ05576.1"/>
    <property type="molecule type" value="Genomic_DNA"/>
</dbReference>
<name>A0A0A2VCE8_BEABA</name>
<proteinExistence type="predicted"/>
<dbReference type="AlphaFoldDB" id="A0A0A2VCE8"/>